<accession>A0A0A8Z4P5</accession>
<organism evidence="1">
    <name type="scientific">Arundo donax</name>
    <name type="common">Giant reed</name>
    <name type="synonym">Donax arundinaceus</name>
    <dbReference type="NCBI Taxonomy" id="35708"/>
    <lineage>
        <taxon>Eukaryota</taxon>
        <taxon>Viridiplantae</taxon>
        <taxon>Streptophyta</taxon>
        <taxon>Embryophyta</taxon>
        <taxon>Tracheophyta</taxon>
        <taxon>Spermatophyta</taxon>
        <taxon>Magnoliopsida</taxon>
        <taxon>Liliopsida</taxon>
        <taxon>Poales</taxon>
        <taxon>Poaceae</taxon>
        <taxon>PACMAD clade</taxon>
        <taxon>Arundinoideae</taxon>
        <taxon>Arundineae</taxon>
        <taxon>Arundo</taxon>
    </lineage>
</organism>
<name>A0A0A8Z4P5_ARUDO</name>
<dbReference type="AlphaFoldDB" id="A0A0A8Z4P5"/>
<dbReference type="EMBL" id="GBRH01268068">
    <property type="protein sequence ID" value="JAD29827.1"/>
    <property type="molecule type" value="Transcribed_RNA"/>
</dbReference>
<reference evidence="1" key="2">
    <citation type="journal article" date="2015" name="Data Brief">
        <title>Shoot transcriptome of the giant reed, Arundo donax.</title>
        <authorList>
            <person name="Barrero R.A."/>
            <person name="Guerrero F.D."/>
            <person name="Moolhuijzen P."/>
            <person name="Goolsby J.A."/>
            <person name="Tidwell J."/>
            <person name="Bellgard S.E."/>
            <person name="Bellgard M.I."/>
        </authorList>
    </citation>
    <scope>NUCLEOTIDE SEQUENCE</scope>
    <source>
        <tissue evidence="1">Shoot tissue taken approximately 20 cm above the soil surface</tissue>
    </source>
</reference>
<sequence length="21" mass="2407">MVADYQLRGEEKSNQLLALLD</sequence>
<proteinExistence type="predicted"/>
<reference evidence="1" key="1">
    <citation type="submission" date="2014-09" db="EMBL/GenBank/DDBJ databases">
        <authorList>
            <person name="Magalhaes I.L.F."/>
            <person name="Oliveira U."/>
            <person name="Santos F.R."/>
            <person name="Vidigal T.H.D.A."/>
            <person name="Brescovit A.D."/>
            <person name="Santos A.J."/>
        </authorList>
    </citation>
    <scope>NUCLEOTIDE SEQUENCE</scope>
    <source>
        <tissue evidence="1">Shoot tissue taken approximately 20 cm above the soil surface</tissue>
    </source>
</reference>
<protein>
    <submittedName>
        <fullName evidence="1">Uncharacterized protein</fullName>
    </submittedName>
</protein>
<evidence type="ECO:0000313" key="1">
    <source>
        <dbReference type="EMBL" id="JAD29827.1"/>
    </source>
</evidence>